<reference evidence="1 2" key="1">
    <citation type="journal article" date="2019" name="Sci. Rep.">
        <title>Orb-weaving spider Araneus ventricosus genome elucidates the spidroin gene catalogue.</title>
        <authorList>
            <person name="Kono N."/>
            <person name="Nakamura H."/>
            <person name="Ohtoshi R."/>
            <person name="Moran D.A.P."/>
            <person name="Shinohara A."/>
            <person name="Yoshida Y."/>
            <person name="Fujiwara M."/>
            <person name="Mori M."/>
            <person name="Tomita M."/>
            <person name="Arakawa K."/>
        </authorList>
    </citation>
    <scope>NUCLEOTIDE SEQUENCE [LARGE SCALE GENOMIC DNA]</scope>
</reference>
<dbReference type="Proteomes" id="UP000499080">
    <property type="component" value="Unassembled WGS sequence"/>
</dbReference>
<comment type="caution">
    <text evidence="1">The sequence shown here is derived from an EMBL/GenBank/DDBJ whole genome shotgun (WGS) entry which is preliminary data.</text>
</comment>
<evidence type="ECO:0000313" key="2">
    <source>
        <dbReference type="Proteomes" id="UP000499080"/>
    </source>
</evidence>
<name>A0A4Y2TKB7_ARAVE</name>
<dbReference type="EMBL" id="BGPR01029359">
    <property type="protein sequence ID" value="GBO01093.1"/>
    <property type="molecule type" value="Genomic_DNA"/>
</dbReference>
<protein>
    <submittedName>
        <fullName evidence="1">Uncharacterized protein</fullName>
    </submittedName>
</protein>
<sequence length="77" mass="8580">CNRDRGVHRRVDRGKQRTGVRYVRLKGSSILPDPSNGTNGSQRWNMEIIGVSGLRTQAGKETSKRCSVPMSVFESFA</sequence>
<feature type="non-terminal residue" evidence="1">
    <location>
        <position position="1"/>
    </location>
</feature>
<organism evidence="1 2">
    <name type="scientific">Araneus ventricosus</name>
    <name type="common">Orbweaver spider</name>
    <name type="synonym">Epeira ventricosa</name>
    <dbReference type="NCBI Taxonomy" id="182803"/>
    <lineage>
        <taxon>Eukaryota</taxon>
        <taxon>Metazoa</taxon>
        <taxon>Ecdysozoa</taxon>
        <taxon>Arthropoda</taxon>
        <taxon>Chelicerata</taxon>
        <taxon>Arachnida</taxon>
        <taxon>Araneae</taxon>
        <taxon>Araneomorphae</taxon>
        <taxon>Entelegynae</taxon>
        <taxon>Araneoidea</taxon>
        <taxon>Araneidae</taxon>
        <taxon>Araneus</taxon>
    </lineage>
</organism>
<gene>
    <name evidence="1" type="ORF">AVEN_135640_1</name>
</gene>
<evidence type="ECO:0000313" key="1">
    <source>
        <dbReference type="EMBL" id="GBO01093.1"/>
    </source>
</evidence>
<keyword evidence="2" id="KW-1185">Reference proteome</keyword>
<accession>A0A4Y2TKB7</accession>
<dbReference type="AlphaFoldDB" id="A0A4Y2TKB7"/>
<proteinExistence type="predicted"/>